<evidence type="ECO:0000313" key="4">
    <source>
        <dbReference type="Proteomes" id="UP000256562"/>
    </source>
</evidence>
<gene>
    <name evidence="3" type="ORF">DOS83_14610</name>
</gene>
<reference evidence="3 4" key="1">
    <citation type="journal article" date="2018" name="Vet. Microbiol.">
        <title>Characterisation of Staphylococcus felis isolated from cats using whole genome sequencing.</title>
        <authorList>
            <person name="Worthing K."/>
            <person name="Pang S."/>
            <person name="Trott D.J."/>
            <person name="Abraham S."/>
            <person name="Coombs G.W."/>
            <person name="Jordan D."/>
            <person name="McIntyre L."/>
            <person name="Davies M.R."/>
            <person name="Norris J."/>
        </authorList>
    </citation>
    <scope>NUCLEOTIDE SEQUENCE [LARGE SCALE GENOMIC DNA]</scope>
    <source>
        <strain evidence="3 4">F9</strain>
    </source>
</reference>
<accession>A0A3E0IKC9</accession>
<feature type="transmembrane region" description="Helical" evidence="2">
    <location>
        <begin position="94"/>
        <end position="116"/>
    </location>
</feature>
<feature type="transmembrane region" description="Helical" evidence="2">
    <location>
        <begin position="44"/>
        <end position="65"/>
    </location>
</feature>
<feature type="transmembrane region" description="Helical" evidence="2">
    <location>
        <begin position="305"/>
        <end position="324"/>
    </location>
</feature>
<feature type="transmembrane region" description="Helical" evidence="2">
    <location>
        <begin position="162"/>
        <end position="182"/>
    </location>
</feature>
<dbReference type="PANTHER" id="PTHR23530:SF1">
    <property type="entry name" value="PERMEASE, MAJOR FACILITATOR SUPERFAMILY-RELATED"/>
    <property type="match status" value="1"/>
</dbReference>
<comment type="caution">
    <text evidence="3">The sequence shown here is derived from an EMBL/GenBank/DDBJ whole genome shotgun (WGS) entry which is preliminary data.</text>
</comment>
<keyword evidence="2" id="KW-0812">Transmembrane</keyword>
<feature type="transmembrane region" description="Helical" evidence="2">
    <location>
        <begin position="9"/>
        <end position="32"/>
    </location>
</feature>
<feature type="transmembrane region" description="Helical" evidence="2">
    <location>
        <begin position="366"/>
        <end position="388"/>
    </location>
</feature>
<dbReference type="Pfam" id="PF07690">
    <property type="entry name" value="MFS_1"/>
    <property type="match status" value="1"/>
</dbReference>
<sequence>MYEARLNKWFIIFNTSILSGIALFSPIIYIFLINLGYTFIEAGLYLSIFWGAAAISELPTGILADTIGQKRIVIYSCLMRAFGLILLVNESFFVLILSGILTGVAEAMLSGSLGSWYMNQLAEKKSVNLERVFSKVALFGSLFSLIIGFISAEFLFKMHTTLPIILSAVYFIGLSYLIYIILPERKVKSEVETLNDGVKKVESLWYENFKKLLLVFSGDKSLVLILIILVVPTILDIGPSNQWQVAFKSNIAYLWVGISLIGMITNLIIPKIPKIFSGLKEIIVYVCIDMIIIFIITLGEYSIVFFMLHIIIFTIISIKINVYMHRDLVKSDSIRSSFISSFYTIESVITMSLLPLNGYISQQKNIFYAWDMFICICLLLVIINLTMIKMRGKKLRISR</sequence>
<dbReference type="SUPFAM" id="SSF103473">
    <property type="entry name" value="MFS general substrate transporter"/>
    <property type="match status" value="1"/>
</dbReference>
<proteinExistence type="predicted"/>
<dbReference type="InterPro" id="IPR011701">
    <property type="entry name" value="MFS"/>
</dbReference>
<feature type="transmembrane region" description="Helical" evidence="2">
    <location>
        <begin position="72"/>
        <end position="88"/>
    </location>
</feature>
<dbReference type="EMBL" id="QKXQ01000783">
    <property type="protein sequence ID" value="REH88071.1"/>
    <property type="molecule type" value="Genomic_DNA"/>
</dbReference>
<dbReference type="Gene3D" id="1.20.1250.20">
    <property type="entry name" value="MFS general substrate transporter like domains"/>
    <property type="match status" value="1"/>
</dbReference>
<feature type="transmembrane region" description="Helical" evidence="2">
    <location>
        <begin position="282"/>
        <end position="299"/>
    </location>
</feature>
<dbReference type="RefSeq" id="WP_116095549.1">
    <property type="nucleotide sequence ID" value="NZ_QKXN01000122.1"/>
</dbReference>
<evidence type="ECO:0008006" key="5">
    <source>
        <dbReference type="Google" id="ProtNLM"/>
    </source>
</evidence>
<evidence type="ECO:0000313" key="3">
    <source>
        <dbReference type="EMBL" id="REH88071.1"/>
    </source>
</evidence>
<evidence type="ECO:0000256" key="2">
    <source>
        <dbReference type="SAM" id="Phobius"/>
    </source>
</evidence>
<dbReference type="AlphaFoldDB" id="A0A3E0IKC9"/>
<organism evidence="3 4">
    <name type="scientific">Staphylococcus felis</name>
    <dbReference type="NCBI Taxonomy" id="46127"/>
    <lineage>
        <taxon>Bacteria</taxon>
        <taxon>Bacillati</taxon>
        <taxon>Bacillota</taxon>
        <taxon>Bacilli</taxon>
        <taxon>Bacillales</taxon>
        <taxon>Staphylococcaceae</taxon>
        <taxon>Staphylococcus</taxon>
    </lineage>
</organism>
<dbReference type="GO" id="GO:0022857">
    <property type="term" value="F:transmembrane transporter activity"/>
    <property type="evidence" value="ECO:0007669"/>
    <property type="project" value="InterPro"/>
</dbReference>
<keyword evidence="2" id="KW-0472">Membrane</keyword>
<feature type="transmembrane region" description="Helical" evidence="2">
    <location>
        <begin position="136"/>
        <end position="156"/>
    </location>
</feature>
<name>A0A3E0IKC9_9STAP</name>
<keyword evidence="2" id="KW-1133">Transmembrane helix</keyword>
<feature type="transmembrane region" description="Helical" evidence="2">
    <location>
        <begin position="336"/>
        <end position="354"/>
    </location>
</feature>
<dbReference type="GO" id="GO:0005886">
    <property type="term" value="C:plasma membrane"/>
    <property type="evidence" value="ECO:0007669"/>
    <property type="project" value="UniProtKB-SubCell"/>
</dbReference>
<feature type="transmembrane region" description="Helical" evidence="2">
    <location>
        <begin position="251"/>
        <end position="270"/>
    </location>
</feature>
<feature type="transmembrane region" description="Helical" evidence="2">
    <location>
        <begin position="212"/>
        <end position="231"/>
    </location>
</feature>
<dbReference type="OrthoDB" id="9773404at2"/>
<dbReference type="Proteomes" id="UP000256562">
    <property type="component" value="Unassembled WGS sequence"/>
</dbReference>
<dbReference type="PANTHER" id="PTHR23530">
    <property type="entry name" value="TRANSPORT PROTEIN-RELATED"/>
    <property type="match status" value="1"/>
</dbReference>
<protein>
    <recommendedName>
        <fullName evidence="5">MFS transporter</fullName>
    </recommendedName>
</protein>
<evidence type="ECO:0000256" key="1">
    <source>
        <dbReference type="ARBA" id="ARBA00004651"/>
    </source>
</evidence>
<comment type="subcellular location">
    <subcellularLocation>
        <location evidence="1">Cell membrane</location>
        <topology evidence="1">Multi-pass membrane protein</topology>
    </subcellularLocation>
</comment>
<dbReference type="InterPro" id="IPR036259">
    <property type="entry name" value="MFS_trans_sf"/>
</dbReference>
<dbReference type="InterPro" id="IPR053160">
    <property type="entry name" value="MFS_DHA3_Transporter"/>
</dbReference>